<name>B3T1L8_9ZZZZ</name>
<protein>
    <submittedName>
        <fullName evidence="1">Uncharacterized protein</fullName>
    </submittedName>
</protein>
<organism evidence="1">
    <name type="scientific">uncultured marine microorganism HF4000_010I05</name>
    <dbReference type="NCBI Taxonomy" id="455517"/>
    <lineage>
        <taxon>unclassified sequences</taxon>
        <taxon>environmental samples</taxon>
    </lineage>
</organism>
<accession>B3T1L8</accession>
<proteinExistence type="predicted"/>
<gene>
    <name evidence="1" type="ORF">ALOHA_HF4000010I05ctg1g41</name>
</gene>
<sequence length="63" mass="6675">MESIIPGTTNVSGITPGHSLENVTPSVFLPRGIATKCQTTGPDSDLWPGVSYNILARPRRGPI</sequence>
<dbReference type="EMBL" id="EU016576">
    <property type="protein sequence ID" value="ABZ06477.1"/>
    <property type="molecule type" value="Genomic_DNA"/>
</dbReference>
<evidence type="ECO:0000313" key="1">
    <source>
        <dbReference type="EMBL" id="ABZ06477.1"/>
    </source>
</evidence>
<dbReference type="AlphaFoldDB" id="B3T1L8"/>
<reference evidence="1" key="1">
    <citation type="journal article" date="2008" name="ISME J.">
        <title>Genomic patterns of recombination, clonal divergence and environment in marine microbial populations.</title>
        <authorList>
            <person name="Konstantinidis K.T."/>
            <person name="Delong E.F."/>
        </authorList>
    </citation>
    <scope>NUCLEOTIDE SEQUENCE</scope>
</reference>